<accession>A0ABS7XG76</accession>
<proteinExistence type="predicted"/>
<evidence type="ECO:0000313" key="11">
    <source>
        <dbReference type="EMBL" id="MBZ9777973.1"/>
    </source>
</evidence>
<evidence type="ECO:0000313" key="12">
    <source>
        <dbReference type="Proteomes" id="UP001199314"/>
    </source>
</evidence>
<evidence type="ECO:0000256" key="2">
    <source>
        <dbReference type="ARBA" id="ARBA00022448"/>
    </source>
</evidence>
<name>A0ABS7XG76_9FLAO</name>
<evidence type="ECO:0000256" key="6">
    <source>
        <dbReference type="ARBA" id="ARBA00023077"/>
    </source>
</evidence>
<comment type="caution">
    <text evidence="11">The sequence shown here is derived from an EMBL/GenBank/DDBJ whole genome shotgun (WGS) entry which is preliminary data.</text>
</comment>
<dbReference type="Proteomes" id="UP001199314">
    <property type="component" value="Unassembled WGS sequence"/>
</dbReference>
<dbReference type="InterPro" id="IPR000531">
    <property type="entry name" value="Beta-barrel_TonB"/>
</dbReference>
<evidence type="ECO:0000259" key="10">
    <source>
        <dbReference type="Pfam" id="PF00593"/>
    </source>
</evidence>
<gene>
    <name evidence="11" type="ORF">LB452_03465</name>
</gene>
<keyword evidence="2" id="KW-0813">Transport</keyword>
<reference evidence="12" key="1">
    <citation type="submission" date="2023-07" db="EMBL/GenBank/DDBJ databases">
        <title>Novel species isolated from saline lakes on Tibetan Plateau.</title>
        <authorList>
            <person name="Lu H."/>
        </authorList>
    </citation>
    <scope>NUCLEOTIDE SEQUENCE [LARGE SCALE GENOMIC DNA]</scope>
    <source>
        <strain evidence="12">CAK8W</strain>
    </source>
</reference>
<evidence type="ECO:0000256" key="3">
    <source>
        <dbReference type="ARBA" id="ARBA00022452"/>
    </source>
</evidence>
<dbReference type="RefSeq" id="WP_224460406.1">
    <property type="nucleotide sequence ID" value="NZ_JAIQZE010000002.1"/>
</dbReference>
<evidence type="ECO:0000256" key="1">
    <source>
        <dbReference type="ARBA" id="ARBA00004571"/>
    </source>
</evidence>
<dbReference type="Pfam" id="PF00593">
    <property type="entry name" value="TonB_dep_Rec_b-barrel"/>
    <property type="match status" value="1"/>
</dbReference>
<feature type="domain" description="TonB-dependent receptor-like beta-barrel" evidence="10">
    <location>
        <begin position="7"/>
        <end position="454"/>
    </location>
</feature>
<protein>
    <submittedName>
        <fullName evidence="11">TonB-dependent receptor</fullName>
    </submittedName>
</protein>
<comment type="subcellular location">
    <subcellularLocation>
        <location evidence="1">Cell outer membrane</location>
        <topology evidence="1">Multi-pass membrane protein</topology>
    </subcellularLocation>
</comment>
<keyword evidence="4" id="KW-0812">Transmembrane</keyword>
<dbReference type="EMBL" id="JAIQZE010000002">
    <property type="protein sequence ID" value="MBZ9777973.1"/>
    <property type="molecule type" value="Genomic_DNA"/>
</dbReference>
<evidence type="ECO:0000256" key="4">
    <source>
        <dbReference type="ARBA" id="ARBA00022692"/>
    </source>
</evidence>
<keyword evidence="7" id="KW-0472">Membrane</keyword>
<dbReference type="SUPFAM" id="SSF56935">
    <property type="entry name" value="Porins"/>
    <property type="match status" value="1"/>
</dbReference>
<sequence length="478" mass="55229">MDESLPGNTVDPFENYTFSSNLNYKFSEDLTTAINYRLFYQDIDIAGESEEWDTNFTSITRHKWSPKLHADYEVYFTQYKANQLEFNPINDEILFNSDFNQRLFRPEVRLTYDISSNQEMIAGIGSNFEFLDRNLFENEVSFYSQYIYAQHSFSPLQQVDVILGGRFDVHSEYDSQFSPKASAIYKLNDQISIKSSVGSGFKAPDFRQLYLDFTNSAVGYTVVGNRVEEAVVERLQNSDQLLSLTLDLEDLGQPLDAESSTGINLGLSYQKNKFDFSLNAFRNDIQNLIDTRIIARKTNGQNVFGYVNRDNIYTTGAETDLSYTFTENLKLSVGYQLLYAFDKEAEDRIDEGDVFIRDPETLITRRLERSDYFGLPNRSRHLANFKIYYNIPEWKAFVNLRLNYRSKYALFDTNGTGLIDNYDDSFVDGFSLLNLTLSKSLFKNYKFQLVGENILNNEQTGLLNLPGIRITGKIQFQL</sequence>
<evidence type="ECO:0000256" key="5">
    <source>
        <dbReference type="ARBA" id="ARBA00022729"/>
    </source>
</evidence>
<dbReference type="InterPro" id="IPR039426">
    <property type="entry name" value="TonB-dep_rcpt-like"/>
</dbReference>
<dbReference type="Gene3D" id="2.40.170.20">
    <property type="entry name" value="TonB-dependent receptor, beta-barrel domain"/>
    <property type="match status" value="1"/>
</dbReference>
<dbReference type="PANTHER" id="PTHR30069:SF29">
    <property type="entry name" value="HEMOGLOBIN AND HEMOGLOBIN-HAPTOGLOBIN-BINDING PROTEIN 1-RELATED"/>
    <property type="match status" value="1"/>
</dbReference>
<dbReference type="PANTHER" id="PTHR30069">
    <property type="entry name" value="TONB-DEPENDENT OUTER MEMBRANE RECEPTOR"/>
    <property type="match status" value="1"/>
</dbReference>
<keyword evidence="3" id="KW-1134">Transmembrane beta strand</keyword>
<keyword evidence="6" id="KW-0798">TonB box</keyword>
<organism evidence="11 12">
    <name type="scientific">Psychroflexus longus</name>
    <dbReference type="NCBI Taxonomy" id="2873596"/>
    <lineage>
        <taxon>Bacteria</taxon>
        <taxon>Pseudomonadati</taxon>
        <taxon>Bacteroidota</taxon>
        <taxon>Flavobacteriia</taxon>
        <taxon>Flavobacteriales</taxon>
        <taxon>Flavobacteriaceae</taxon>
        <taxon>Psychroflexus</taxon>
    </lineage>
</organism>
<evidence type="ECO:0000256" key="9">
    <source>
        <dbReference type="ARBA" id="ARBA00023237"/>
    </source>
</evidence>
<keyword evidence="9" id="KW-0998">Cell outer membrane</keyword>
<evidence type="ECO:0000256" key="7">
    <source>
        <dbReference type="ARBA" id="ARBA00023136"/>
    </source>
</evidence>
<keyword evidence="12" id="KW-1185">Reference proteome</keyword>
<keyword evidence="8 11" id="KW-0675">Receptor</keyword>
<keyword evidence="5" id="KW-0732">Signal</keyword>
<evidence type="ECO:0000256" key="8">
    <source>
        <dbReference type="ARBA" id="ARBA00023170"/>
    </source>
</evidence>
<dbReference type="InterPro" id="IPR036942">
    <property type="entry name" value="Beta-barrel_TonB_sf"/>
</dbReference>